<dbReference type="SUPFAM" id="SSF53756">
    <property type="entry name" value="UDP-Glycosyltransferase/glycogen phosphorylase"/>
    <property type="match status" value="1"/>
</dbReference>
<feature type="domain" description="C-terminal of Roc COR-B" evidence="8">
    <location>
        <begin position="637"/>
        <end position="757"/>
    </location>
</feature>
<dbReference type="SMART" id="SM00364">
    <property type="entry name" value="LRR_BAC"/>
    <property type="match status" value="8"/>
</dbReference>
<dbReference type="OrthoDB" id="676979at2759"/>
<dbReference type="PRINTS" id="PR00019">
    <property type="entry name" value="LEURICHRPT"/>
</dbReference>
<dbReference type="InterPro" id="IPR001611">
    <property type="entry name" value="Leu-rich_rpt"/>
</dbReference>
<sequence length="1220" mass="138548">MAASPRLRKIMKPVEWYIKGKSIPFLTLDLSEQHLRQLPDELFELNELEALRLDTNEDIRLSEKLIRLTNLKVLSLAECNLDTVPAVVMKLPQLETLFLGNNRNITLPDEMCSLVNLAYLDLYSCDLKSVPAVVMKLSQLKGLRLSNNEKIKLPEEMSSLVNLTYLNLANCGLDTVPPVVLKLLNLQELDLSYNQLISLPDELCRLENIKVLTLTNCDLTTVPPAVLKLPQLEELDLSGNKGIHGHLPDELAGLTNIRVLKLWRINMVTVPPVVGRLTQLEWLDLRWNPLQTLPAEFGQLTNIIHLDLSDCQLHTLPPEVWILTQLEWLRLSSNPLQMLPAEVGQLTNVKHLHLSSCQLDTLPPEVGRLTQLERLDLSSNALQTLPAEVGQLTNVKKLDLSDCQLHTLPPEVGRLTQLEWLDLRSNALQTLPAEVGQLTNVKKLDLSRCRLRTLPPEVWRLTQLEWLRLSYNLLQILPAEVAQLTDRLEPVLSYLQQVGTILRYTDIPELKDYVFHDPPALIEFFKDLFHHDTKALFSTPEVQKNYTEQQLSNFEQDLCERGLIRKDVMTYLLPSNINSDAVAALILRFGLCFKMQVERKTDPSEHTCWYRIPWYLREQMPQKLKRAWPEDVPEDQEQLQLMCNIRGFCPRGLFQRLSVGIHGIVKYRKDWKDGVLAYRKDYPIMMCSKPAKEDIYITMATRGSIAQADEMWGVVHPLQEVLVQLLQEWPGVLYSLHVTCAHCIKAGLDKPHQYDLRDRTADDGRDVRCERVDFTASTSADLVYKPGSNMRKRVHQRPSPLDKAHGPSRGPGVPIVLLLNDEYGTSKGGISTINCQVGQTLTAARAVVYATALRVPKQDQEAADRDGVKLIRPAQLDESAPTLDWLTKYHSVHYPNLPQDVTCIIGHADITDTAARNIWEQRYPQADLMTFNHVIPEDTEYYKGGRKAMKAWEKERDMLDNANNAKAAFSVGKRINDHFDTMYKGDKKPQNHHIFLPKPSDLFLAVNVRPGGEQKVVLTVGRVWKVEKLKGHDLAARAMREVVREVKNTRLRVRGISEDDWETSLKILEDNLNSPDLNPTLLPYGTQEDIRDDMMTAHLVLMPSRSEPFGLVGLEAIAAGIPVLISDKTGLAGMINDLIDQGKLHPDRRHVIVETSVNDSNSAEDAKRWAGRIVDILNHSDSEFEKAARFKRELVESRYWEESHRTFLQACGITAGAADL</sequence>
<evidence type="ECO:0000256" key="5">
    <source>
        <dbReference type="ARBA" id="ARBA00029998"/>
    </source>
</evidence>
<dbReference type="InterPro" id="IPR057263">
    <property type="entry name" value="COR-B"/>
</dbReference>
<accession>A0A8J9YSH4</accession>
<dbReference type="SUPFAM" id="SSF52047">
    <property type="entry name" value="RNI-like"/>
    <property type="match status" value="2"/>
</dbReference>
<evidence type="ECO:0000259" key="7">
    <source>
        <dbReference type="Pfam" id="PF23598"/>
    </source>
</evidence>
<name>A0A8J9YSH4_BRALA</name>
<proteinExistence type="predicted"/>
<evidence type="ECO:0000313" key="10">
    <source>
        <dbReference type="Proteomes" id="UP000838412"/>
    </source>
</evidence>
<dbReference type="Proteomes" id="UP000838412">
    <property type="component" value="Chromosome 11"/>
</dbReference>
<dbReference type="InterPro" id="IPR003591">
    <property type="entry name" value="Leu-rich_rpt_typical-subtyp"/>
</dbReference>
<keyword evidence="1" id="KW-0433">Leucine-rich repeat</keyword>
<reference evidence="9" key="1">
    <citation type="submission" date="2022-01" db="EMBL/GenBank/DDBJ databases">
        <authorList>
            <person name="Braso-Vives M."/>
        </authorList>
    </citation>
    <scope>NUCLEOTIDE SEQUENCE</scope>
</reference>
<dbReference type="SMART" id="SM00369">
    <property type="entry name" value="LRR_TYP"/>
    <property type="match status" value="14"/>
</dbReference>
<dbReference type="PANTHER" id="PTHR48051">
    <property type="match status" value="1"/>
</dbReference>
<keyword evidence="10" id="KW-1185">Reference proteome</keyword>
<dbReference type="InterPro" id="IPR050216">
    <property type="entry name" value="LRR_domain-containing"/>
</dbReference>
<evidence type="ECO:0000256" key="6">
    <source>
        <dbReference type="ARBA" id="ARBA00032455"/>
    </source>
</evidence>
<keyword evidence="2" id="KW-0677">Repeat</keyword>
<evidence type="ECO:0000259" key="8">
    <source>
        <dbReference type="Pfam" id="PF25497"/>
    </source>
</evidence>
<dbReference type="Pfam" id="PF25497">
    <property type="entry name" value="COR-B"/>
    <property type="match status" value="1"/>
</dbReference>
<protein>
    <recommendedName>
        <fullName evidence="3">Leucine-rich repeat protein SHOC-2</fullName>
    </recommendedName>
    <alternativeName>
        <fullName evidence="6">Protein soc-2 homolog</fullName>
    </alternativeName>
    <alternativeName>
        <fullName evidence="4 5">protein Sur-8 homolog</fullName>
    </alternativeName>
</protein>
<dbReference type="Pfam" id="PF13855">
    <property type="entry name" value="LRR_8"/>
    <property type="match status" value="2"/>
</dbReference>
<feature type="domain" description="Disease resistance R13L4/SHOC-2-like LRR" evidence="7">
    <location>
        <begin position="156"/>
        <end position="263"/>
    </location>
</feature>
<dbReference type="AlphaFoldDB" id="A0A8J9YSH4"/>
<evidence type="ECO:0000256" key="3">
    <source>
        <dbReference type="ARBA" id="ARBA00023907"/>
    </source>
</evidence>
<dbReference type="Pfam" id="PF23598">
    <property type="entry name" value="LRR_14"/>
    <property type="match status" value="2"/>
</dbReference>
<dbReference type="Gene3D" id="3.80.10.10">
    <property type="entry name" value="Ribonuclease Inhibitor"/>
    <property type="match status" value="4"/>
</dbReference>
<evidence type="ECO:0000256" key="1">
    <source>
        <dbReference type="ARBA" id="ARBA00022614"/>
    </source>
</evidence>
<dbReference type="FunFam" id="3.40.50.2000:FF:000190">
    <property type="entry name" value="Uncharacterized protein"/>
    <property type="match status" value="1"/>
</dbReference>
<dbReference type="Pfam" id="PF20706">
    <property type="entry name" value="GT4-conflict"/>
    <property type="match status" value="1"/>
</dbReference>
<organism evidence="9 10">
    <name type="scientific">Branchiostoma lanceolatum</name>
    <name type="common">Common lancelet</name>
    <name type="synonym">Amphioxus lanceolatum</name>
    <dbReference type="NCBI Taxonomy" id="7740"/>
    <lineage>
        <taxon>Eukaryota</taxon>
        <taxon>Metazoa</taxon>
        <taxon>Chordata</taxon>
        <taxon>Cephalochordata</taxon>
        <taxon>Leptocardii</taxon>
        <taxon>Amphioxiformes</taxon>
        <taxon>Branchiostomatidae</taxon>
        <taxon>Branchiostoma</taxon>
    </lineage>
</organism>
<dbReference type="EMBL" id="OV696696">
    <property type="protein sequence ID" value="CAH1239453.1"/>
    <property type="molecule type" value="Genomic_DNA"/>
</dbReference>
<evidence type="ECO:0000256" key="4">
    <source>
        <dbReference type="ARBA" id="ARBA00029588"/>
    </source>
</evidence>
<dbReference type="FunFam" id="3.80.10.10:FF:001164">
    <property type="entry name" value="GH01279p"/>
    <property type="match status" value="1"/>
</dbReference>
<feature type="domain" description="Disease resistance R13L4/SHOC-2-like LRR" evidence="7">
    <location>
        <begin position="398"/>
        <end position="485"/>
    </location>
</feature>
<dbReference type="PROSITE" id="PS51450">
    <property type="entry name" value="LRR"/>
    <property type="match status" value="2"/>
</dbReference>
<dbReference type="GO" id="GO:0005737">
    <property type="term" value="C:cytoplasm"/>
    <property type="evidence" value="ECO:0007669"/>
    <property type="project" value="TreeGrafter"/>
</dbReference>
<dbReference type="InterPro" id="IPR032675">
    <property type="entry name" value="LRR_dom_sf"/>
</dbReference>
<dbReference type="CDD" id="cd03801">
    <property type="entry name" value="GT4_PimA-like"/>
    <property type="match status" value="1"/>
</dbReference>
<dbReference type="PANTHER" id="PTHR48051:SF54">
    <property type="entry name" value="LEUCINE-RICH REPEAT-CONTAINING PROTEIN"/>
    <property type="match status" value="1"/>
</dbReference>
<evidence type="ECO:0000256" key="2">
    <source>
        <dbReference type="ARBA" id="ARBA00022737"/>
    </source>
</evidence>
<gene>
    <name evidence="9" type="primary">LRRC7</name>
    <name evidence="9" type="ORF">BLAG_LOCUS3753</name>
</gene>
<evidence type="ECO:0000313" key="9">
    <source>
        <dbReference type="EMBL" id="CAH1239453.1"/>
    </source>
</evidence>
<dbReference type="Gene3D" id="3.40.50.2000">
    <property type="entry name" value="Glycogen Phosphorylase B"/>
    <property type="match status" value="1"/>
</dbReference>
<dbReference type="InterPro" id="IPR055414">
    <property type="entry name" value="LRR_R13L4/SHOC2-like"/>
</dbReference>